<protein>
    <submittedName>
        <fullName evidence="1">Uncharacterized protein</fullName>
    </submittedName>
</protein>
<dbReference type="EMBL" id="MBFR01000093">
    <property type="protein sequence ID" value="PVU94389.1"/>
    <property type="molecule type" value="Genomic_DNA"/>
</dbReference>
<comment type="caution">
    <text evidence="1">The sequence shown here is derived from an EMBL/GenBank/DDBJ whole genome shotgun (WGS) entry which is preliminary data.</text>
</comment>
<accession>A0A2T9YPX7</accession>
<dbReference type="STRING" id="133385.A0A2T9YPX7"/>
<sequence length="326" mass="37600">MLFFLLRKNPKLYNANTLLIKNYSRSFVNSSKNSVQGNLKQIDNFTSREADITYIQEIVKKEAYETYLTSLFSNKGSREAFWAISAFNLELSKSSTNPLRPEIALLKLNWWSNNINDIYKGTYLKSPVARALYESINKYKISKMWFTRNIRARIAYVKGEKFNDIKDVEKYGENTIASTLHAQLETLGVRNINADNGARLIGQATSIAYLIQNILYMASLNKIEIPLDLVQKVKLTIINRSSPKDLENAIYDLSCVGFTRLCGASEIYIPNSPKEAIPSLLFGIPIISWYERLEKSNFNIYDPKLHRRPFTLPFRIWKAFNKKSFI</sequence>
<proteinExistence type="predicted"/>
<dbReference type="InterPro" id="IPR002060">
    <property type="entry name" value="Squ/phyt_synthse"/>
</dbReference>
<dbReference type="Pfam" id="PF00494">
    <property type="entry name" value="SQS_PSY"/>
    <property type="match status" value="1"/>
</dbReference>
<organism evidence="1 2">
    <name type="scientific">Smittium simulii</name>
    <dbReference type="NCBI Taxonomy" id="133385"/>
    <lineage>
        <taxon>Eukaryota</taxon>
        <taxon>Fungi</taxon>
        <taxon>Fungi incertae sedis</taxon>
        <taxon>Zoopagomycota</taxon>
        <taxon>Kickxellomycotina</taxon>
        <taxon>Harpellomycetes</taxon>
        <taxon>Harpellales</taxon>
        <taxon>Legeriomycetaceae</taxon>
        <taxon>Smittium</taxon>
    </lineage>
</organism>
<gene>
    <name evidence="1" type="ORF">BB561_002579</name>
</gene>
<reference evidence="1 2" key="1">
    <citation type="journal article" date="2018" name="MBio">
        <title>Comparative Genomics Reveals the Core Gene Toolbox for the Fungus-Insect Symbiosis.</title>
        <authorList>
            <person name="Wang Y."/>
            <person name="Stata M."/>
            <person name="Wang W."/>
            <person name="Stajich J.E."/>
            <person name="White M.M."/>
            <person name="Moncalvo J.M."/>
        </authorList>
    </citation>
    <scope>NUCLEOTIDE SEQUENCE [LARGE SCALE GENOMIC DNA]</scope>
    <source>
        <strain evidence="1 2">SWE-8-4</strain>
    </source>
</reference>
<name>A0A2T9YPX7_9FUNG</name>
<dbReference type="InterPro" id="IPR008949">
    <property type="entry name" value="Isoprenoid_synthase_dom_sf"/>
</dbReference>
<dbReference type="Proteomes" id="UP000245383">
    <property type="component" value="Unassembled WGS sequence"/>
</dbReference>
<keyword evidence="2" id="KW-1185">Reference proteome</keyword>
<dbReference type="SUPFAM" id="SSF48576">
    <property type="entry name" value="Terpenoid synthases"/>
    <property type="match status" value="1"/>
</dbReference>
<evidence type="ECO:0000313" key="2">
    <source>
        <dbReference type="Proteomes" id="UP000245383"/>
    </source>
</evidence>
<evidence type="ECO:0000313" key="1">
    <source>
        <dbReference type="EMBL" id="PVU94389.1"/>
    </source>
</evidence>
<dbReference type="Gene3D" id="1.10.600.10">
    <property type="entry name" value="Farnesyl Diphosphate Synthase"/>
    <property type="match status" value="1"/>
</dbReference>
<dbReference type="OrthoDB" id="270318at2759"/>
<dbReference type="AlphaFoldDB" id="A0A2T9YPX7"/>